<feature type="domain" description="Gamma-secretase-activating protein C-terminal" evidence="1">
    <location>
        <begin position="808"/>
        <end position="915"/>
    </location>
</feature>
<sequence length="1020" mass="116042">MLKLKPKFDLDKDVVSDILRKEASVCRVKEYFGAVDACFLNIERDGGILFSWKGAAGTTRIGKYDPNTRQNKLLYTFDKLVCVSSCSLNKEETLLAISLTQNTSAADHLDPASKCLTLLIEIHPINNTKVLKAVDCRVKVQFLDSGSDRRSVLESHLLLLTEDGYVDLYHVLLARQEGYRVVSWAGKICIPNRGRERVSVNQVVSNPERLSRTAERVVEDFCWIQWDGHTQRIYYLTRQGGLEHRCLPQDKFLLRCVQFHLSHHWETALELPLELPPNPFRTVKFINLGFDRFHADRPGCDLVRMEVFTSRIGSMCVCYSQPRPDDPELTYTVVLVHKDCSKTFRVRLDRNQLTTRQLHPVFIPTGYYILVYLQGHFLHCVNTRQQEMLCHSLFLSGAEAELDLRCHPADVAVLHAEEESVCRLLDLNGGRIHAAEVNPEFLLQILRSDAPSRCPGGKTEPQRLAALHCLQVYLGNDPKLELKIIEWLCDNVNTFSCFDQIQEFILGQFQQKDGGPRSPTDLLYQDPSGGSAIIDVSRFTTWKPEAVPGNSPGARLRNSISGTFRTKEVPSCLLEIPGVLCTTELHLEPAFKGKARHPQGFWSELQWNTERTKYLNAVPNPRFRTSLIQTDKPVSLPHLPVYPEALAVTGKRSERRSSGLMDQLEENTKKVLSMVDTWCLDKKLVPLFQEEDRQQRALIGLTVDKLREHLNRHLPRIGKKKVDLLVVSYVAKLVGRLNLSYSQLFGHDLSGNVQELREGFLKGRLGVGTLLTHAWRTLGGTFTKKIDLPSTNTERRAFLSGLIQTNDLELIRHMLESVWLKFKLGPCVLCFTQRASPAEWAVLHFMFRILEAMRDLCLPLPPGYHTLLAVFAVRCLPHHTFLQYIDHGVLQLTETFVSRLMTDLDNSAVNERLKFSVLKRLPLAMERGIYRTWDHPISSASISRSYVRTVLEKHSKTRGFALTGKDDSGRSEFLPLAYLAKLLSDIEQQALNPFEEHVDAEFVQETALKQTLVLLGLEEK</sequence>
<accession>A0A5C6NAT6</accession>
<dbReference type="AlphaFoldDB" id="A0A5C6NAT6"/>
<evidence type="ECO:0000313" key="3">
    <source>
        <dbReference type="Proteomes" id="UP000324091"/>
    </source>
</evidence>
<dbReference type="Proteomes" id="UP000324091">
    <property type="component" value="Chromosome 22"/>
</dbReference>
<dbReference type="EMBL" id="RHFK02000015">
    <property type="protein sequence ID" value="TWW64612.1"/>
    <property type="molecule type" value="Genomic_DNA"/>
</dbReference>
<evidence type="ECO:0000259" key="1">
    <source>
        <dbReference type="Pfam" id="PF14959"/>
    </source>
</evidence>
<gene>
    <name evidence="2" type="ORF">D4764_22G0002590</name>
</gene>
<dbReference type="Pfam" id="PF14959">
    <property type="entry name" value="GSAP-16"/>
    <property type="match status" value="1"/>
</dbReference>
<dbReference type="InterPro" id="IPR026172">
    <property type="entry name" value="GSAP_fam"/>
</dbReference>
<dbReference type="PANTHER" id="PTHR13630:SF1">
    <property type="entry name" value="GAMMA-SECRETASE-ACTIVATING PROTEIN"/>
    <property type="match status" value="1"/>
</dbReference>
<comment type="caution">
    <text evidence="2">The sequence shown here is derived from an EMBL/GenBank/DDBJ whole genome shotgun (WGS) entry which is preliminary data.</text>
</comment>
<keyword evidence="3" id="KW-1185">Reference proteome</keyword>
<reference evidence="2 3" key="1">
    <citation type="submission" date="2019-04" db="EMBL/GenBank/DDBJ databases">
        <title>Chromosome genome assembly for Takifugu flavidus.</title>
        <authorList>
            <person name="Xiao S."/>
        </authorList>
    </citation>
    <scope>NUCLEOTIDE SEQUENCE [LARGE SCALE GENOMIC DNA]</scope>
    <source>
        <strain evidence="2">HTHZ2018</strain>
        <tissue evidence="2">Muscle</tissue>
    </source>
</reference>
<dbReference type="PANTHER" id="PTHR13630">
    <property type="entry name" value="GAMMA-SECRETASE-ACTIVATING PROTEIN"/>
    <property type="match status" value="1"/>
</dbReference>
<dbReference type="GO" id="GO:0005802">
    <property type="term" value="C:trans-Golgi network"/>
    <property type="evidence" value="ECO:0007669"/>
    <property type="project" value="TreeGrafter"/>
</dbReference>
<name>A0A5C6NAT6_9TELE</name>
<dbReference type="GO" id="GO:1902004">
    <property type="term" value="P:positive regulation of amyloid-beta formation"/>
    <property type="evidence" value="ECO:0007669"/>
    <property type="project" value="TreeGrafter"/>
</dbReference>
<proteinExistence type="predicted"/>
<dbReference type="InterPro" id="IPR028010">
    <property type="entry name" value="GSAP_C_dom"/>
</dbReference>
<organism evidence="2 3">
    <name type="scientific">Takifugu flavidus</name>
    <name type="common">sansaifugu</name>
    <dbReference type="NCBI Taxonomy" id="433684"/>
    <lineage>
        <taxon>Eukaryota</taxon>
        <taxon>Metazoa</taxon>
        <taxon>Chordata</taxon>
        <taxon>Craniata</taxon>
        <taxon>Vertebrata</taxon>
        <taxon>Euteleostomi</taxon>
        <taxon>Actinopterygii</taxon>
        <taxon>Neopterygii</taxon>
        <taxon>Teleostei</taxon>
        <taxon>Neoteleostei</taxon>
        <taxon>Acanthomorphata</taxon>
        <taxon>Eupercaria</taxon>
        <taxon>Tetraodontiformes</taxon>
        <taxon>Tetradontoidea</taxon>
        <taxon>Tetraodontidae</taxon>
        <taxon>Takifugu</taxon>
    </lineage>
</organism>
<evidence type="ECO:0000313" key="2">
    <source>
        <dbReference type="EMBL" id="TWW64612.1"/>
    </source>
</evidence>
<protein>
    <submittedName>
        <fullName evidence="2">Gamma-secretase-activating protein</fullName>
    </submittedName>
</protein>